<keyword evidence="3" id="KW-1185">Reference proteome</keyword>
<evidence type="ECO:0000256" key="1">
    <source>
        <dbReference type="SAM" id="MobiDB-lite"/>
    </source>
</evidence>
<sequence length="81" mass="9143">MFPFQFASLRDFMSPEMLHLLHSSSLPPTEPALLPPLHPHKHQTPPSPVSKCTPSPHILRLQPRDIFLLPIPDLPTQTLPL</sequence>
<feature type="region of interest" description="Disordered" evidence="1">
    <location>
        <begin position="29"/>
        <end position="55"/>
    </location>
</feature>
<proteinExistence type="predicted"/>
<protein>
    <submittedName>
        <fullName evidence="2">Uncharacterized protein</fullName>
    </submittedName>
</protein>
<name>A0A392RPH3_9FABA</name>
<reference evidence="2 3" key="1">
    <citation type="journal article" date="2018" name="Front. Plant Sci.">
        <title>Red Clover (Trifolium pratense) and Zigzag Clover (T. medium) - A Picture of Genomic Similarities and Differences.</title>
        <authorList>
            <person name="Dluhosova J."/>
            <person name="Istvanek J."/>
            <person name="Nedelnik J."/>
            <person name="Repkova J."/>
        </authorList>
    </citation>
    <scope>NUCLEOTIDE SEQUENCE [LARGE SCALE GENOMIC DNA]</scope>
    <source>
        <strain evidence="3">cv. 10/8</strain>
        <tissue evidence="2">Leaf</tissue>
    </source>
</reference>
<feature type="non-terminal residue" evidence="2">
    <location>
        <position position="81"/>
    </location>
</feature>
<dbReference type="Proteomes" id="UP000265520">
    <property type="component" value="Unassembled WGS sequence"/>
</dbReference>
<comment type="caution">
    <text evidence="2">The sequence shown here is derived from an EMBL/GenBank/DDBJ whole genome shotgun (WGS) entry which is preliminary data.</text>
</comment>
<evidence type="ECO:0000313" key="2">
    <source>
        <dbReference type="EMBL" id="MCI38541.1"/>
    </source>
</evidence>
<dbReference type="AlphaFoldDB" id="A0A392RPH3"/>
<evidence type="ECO:0000313" key="3">
    <source>
        <dbReference type="Proteomes" id="UP000265520"/>
    </source>
</evidence>
<accession>A0A392RPH3</accession>
<organism evidence="2 3">
    <name type="scientific">Trifolium medium</name>
    <dbReference type="NCBI Taxonomy" id="97028"/>
    <lineage>
        <taxon>Eukaryota</taxon>
        <taxon>Viridiplantae</taxon>
        <taxon>Streptophyta</taxon>
        <taxon>Embryophyta</taxon>
        <taxon>Tracheophyta</taxon>
        <taxon>Spermatophyta</taxon>
        <taxon>Magnoliopsida</taxon>
        <taxon>eudicotyledons</taxon>
        <taxon>Gunneridae</taxon>
        <taxon>Pentapetalae</taxon>
        <taxon>rosids</taxon>
        <taxon>fabids</taxon>
        <taxon>Fabales</taxon>
        <taxon>Fabaceae</taxon>
        <taxon>Papilionoideae</taxon>
        <taxon>50 kb inversion clade</taxon>
        <taxon>NPAAA clade</taxon>
        <taxon>Hologalegina</taxon>
        <taxon>IRL clade</taxon>
        <taxon>Trifolieae</taxon>
        <taxon>Trifolium</taxon>
    </lineage>
</organism>
<dbReference type="EMBL" id="LXQA010256987">
    <property type="protein sequence ID" value="MCI38541.1"/>
    <property type="molecule type" value="Genomic_DNA"/>
</dbReference>